<comment type="caution">
    <text evidence="3">The sequence shown here is derived from an EMBL/GenBank/DDBJ whole genome shotgun (WGS) entry which is preliminary data.</text>
</comment>
<reference evidence="3 4" key="1">
    <citation type="submission" date="2018-02" db="EMBL/GenBank/DDBJ databases">
        <title>Genome sequencing of Solimonas sp. HR-BB.</title>
        <authorList>
            <person name="Lee Y."/>
            <person name="Jeon C.O."/>
        </authorList>
    </citation>
    <scope>NUCLEOTIDE SEQUENCE [LARGE SCALE GENOMIC DNA]</scope>
    <source>
        <strain evidence="3 4">HR-BB</strain>
    </source>
</reference>
<proteinExistence type="predicted"/>
<dbReference type="RefSeq" id="WP_104230666.1">
    <property type="nucleotide sequence ID" value="NZ_PSNW01000006.1"/>
</dbReference>
<evidence type="ECO:0000256" key="1">
    <source>
        <dbReference type="SAM" id="MobiDB-lite"/>
    </source>
</evidence>
<accession>A0A2S5TF44</accession>
<dbReference type="AlphaFoldDB" id="A0A2S5TF44"/>
<dbReference type="InterPro" id="IPR029068">
    <property type="entry name" value="Glyas_Bleomycin-R_OHBP_Dase"/>
</dbReference>
<gene>
    <name evidence="3" type="ORF">C3942_12440</name>
</gene>
<evidence type="ECO:0000259" key="2">
    <source>
        <dbReference type="PROSITE" id="PS51819"/>
    </source>
</evidence>
<dbReference type="InterPro" id="IPR004360">
    <property type="entry name" value="Glyas_Fos-R_dOase_dom"/>
</dbReference>
<feature type="region of interest" description="Disordered" evidence="1">
    <location>
        <begin position="89"/>
        <end position="111"/>
    </location>
</feature>
<sequence>MKIHTLLYPVDRLEPAIAFFRDTLGLPLKFRDGERYAALDAGSLTLGLAAGEERIVDRPALALRVDDLEGALEGLLAAGASLLRPAEEGPHETRAVLQAPGGQPLVLSAKR</sequence>
<dbReference type="EMBL" id="PSNW01000006">
    <property type="protein sequence ID" value="PPE73604.1"/>
    <property type="molecule type" value="Genomic_DNA"/>
</dbReference>
<name>A0A2S5TF44_9GAMM</name>
<evidence type="ECO:0000313" key="3">
    <source>
        <dbReference type="EMBL" id="PPE73604.1"/>
    </source>
</evidence>
<dbReference type="Proteomes" id="UP000238220">
    <property type="component" value="Unassembled WGS sequence"/>
</dbReference>
<dbReference type="InterPro" id="IPR037523">
    <property type="entry name" value="VOC_core"/>
</dbReference>
<dbReference type="Pfam" id="PF00903">
    <property type="entry name" value="Glyoxalase"/>
    <property type="match status" value="1"/>
</dbReference>
<dbReference type="PROSITE" id="PS51819">
    <property type="entry name" value="VOC"/>
    <property type="match status" value="1"/>
</dbReference>
<dbReference type="OrthoDB" id="9812656at2"/>
<organism evidence="3 4">
    <name type="scientific">Solimonas fluminis</name>
    <dbReference type="NCBI Taxonomy" id="2086571"/>
    <lineage>
        <taxon>Bacteria</taxon>
        <taxon>Pseudomonadati</taxon>
        <taxon>Pseudomonadota</taxon>
        <taxon>Gammaproteobacteria</taxon>
        <taxon>Nevskiales</taxon>
        <taxon>Nevskiaceae</taxon>
        <taxon>Solimonas</taxon>
    </lineage>
</organism>
<feature type="domain" description="VOC" evidence="2">
    <location>
        <begin position="2"/>
        <end position="110"/>
    </location>
</feature>
<dbReference type="SUPFAM" id="SSF54593">
    <property type="entry name" value="Glyoxalase/Bleomycin resistance protein/Dihydroxybiphenyl dioxygenase"/>
    <property type="match status" value="1"/>
</dbReference>
<evidence type="ECO:0000313" key="4">
    <source>
        <dbReference type="Proteomes" id="UP000238220"/>
    </source>
</evidence>
<dbReference type="Gene3D" id="3.10.180.10">
    <property type="entry name" value="2,3-Dihydroxybiphenyl 1,2-Dioxygenase, domain 1"/>
    <property type="match status" value="1"/>
</dbReference>
<keyword evidence="4" id="KW-1185">Reference proteome</keyword>
<protein>
    <submittedName>
        <fullName evidence="3">Glyoxalase</fullName>
    </submittedName>
</protein>